<comment type="catalytic activity">
    <reaction evidence="13">
        <text>L-threonyl-[protein] + ATP = O-phospho-L-threonyl-[protein] + ADP + H(+)</text>
        <dbReference type="Rhea" id="RHEA:46608"/>
        <dbReference type="Rhea" id="RHEA-COMP:11060"/>
        <dbReference type="Rhea" id="RHEA-COMP:11605"/>
        <dbReference type="ChEBI" id="CHEBI:15378"/>
        <dbReference type="ChEBI" id="CHEBI:30013"/>
        <dbReference type="ChEBI" id="CHEBI:30616"/>
        <dbReference type="ChEBI" id="CHEBI:61977"/>
        <dbReference type="ChEBI" id="CHEBI:456216"/>
        <dbReference type="EC" id="2.7.11.1"/>
    </reaction>
</comment>
<evidence type="ECO:0000313" key="19">
    <source>
        <dbReference type="EnsemblPlants" id="AUR62002824-RA:cds"/>
    </source>
</evidence>
<dbReference type="SMART" id="SM00220">
    <property type="entry name" value="S_TKc"/>
    <property type="match status" value="2"/>
</dbReference>
<dbReference type="Pfam" id="PF00069">
    <property type="entry name" value="Pkinase"/>
    <property type="match status" value="2"/>
</dbReference>
<dbReference type="InterPro" id="IPR032872">
    <property type="entry name" value="WAK_assoc_C"/>
</dbReference>
<reference evidence="19" key="1">
    <citation type="journal article" date="2017" name="Nature">
        <title>The genome of Chenopodium quinoa.</title>
        <authorList>
            <person name="Jarvis D.E."/>
            <person name="Ho Y.S."/>
            <person name="Lightfoot D.J."/>
            <person name="Schmoeckel S.M."/>
            <person name="Li B."/>
            <person name="Borm T.J.A."/>
            <person name="Ohyanagi H."/>
            <person name="Mineta K."/>
            <person name="Michell C.T."/>
            <person name="Saber N."/>
            <person name="Kharbatia N.M."/>
            <person name="Rupper R.R."/>
            <person name="Sharp A.R."/>
            <person name="Dally N."/>
            <person name="Boughton B.A."/>
            <person name="Woo Y.H."/>
            <person name="Gao G."/>
            <person name="Schijlen E.G.W.M."/>
            <person name="Guo X."/>
            <person name="Momin A.A."/>
            <person name="Negrao S."/>
            <person name="Al-Babili S."/>
            <person name="Gehring C."/>
            <person name="Roessner U."/>
            <person name="Jung C."/>
            <person name="Murphy K."/>
            <person name="Arold S.T."/>
            <person name="Gojobori T."/>
            <person name="van der Linden C.G."/>
            <person name="van Loo E.N."/>
            <person name="Jellen E.N."/>
            <person name="Maughan P.J."/>
            <person name="Tester M."/>
        </authorList>
    </citation>
    <scope>NUCLEOTIDE SEQUENCE [LARGE SCALE GENOMIC DNA]</scope>
    <source>
        <strain evidence="19">cv. PI 614886</strain>
    </source>
</reference>
<dbReference type="EnsemblPlants" id="AUR62002824-RA">
    <property type="protein sequence ID" value="AUR62002824-RA:cds"/>
    <property type="gene ID" value="AUR62002824"/>
</dbReference>
<reference evidence="19" key="2">
    <citation type="submission" date="2021-03" db="UniProtKB">
        <authorList>
            <consortium name="EnsemblPlants"/>
        </authorList>
    </citation>
    <scope>IDENTIFICATION</scope>
</reference>
<dbReference type="PANTHER" id="PTHR46008:SF2">
    <property type="entry name" value="LEAF RUST 10 DISEASE-RESISTANCE LOCUS RECEPTOR-LIKE PROTEIN KINASE-LIKE 1.4"/>
    <property type="match status" value="1"/>
</dbReference>
<dbReference type="GO" id="GO:0030247">
    <property type="term" value="F:polysaccharide binding"/>
    <property type="evidence" value="ECO:0007669"/>
    <property type="project" value="InterPro"/>
</dbReference>
<keyword evidence="11 17" id="KW-0472">Membrane</keyword>
<dbReference type="Proteomes" id="UP000596660">
    <property type="component" value="Unplaced"/>
</dbReference>
<dbReference type="InterPro" id="IPR025287">
    <property type="entry name" value="WAK_GUB"/>
</dbReference>
<keyword evidence="12" id="KW-0325">Glycoprotein</keyword>
<evidence type="ECO:0000256" key="5">
    <source>
        <dbReference type="ARBA" id="ARBA00022692"/>
    </source>
</evidence>
<dbReference type="Pfam" id="PF14380">
    <property type="entry name" value="WAK_assoc"/>
    <property type="match status" value="2"/>
</dbReference>
<dbReference type="FunFam" id="3.30.200.20:FF:000217">
    <property type="entry name" value="probable LRR receptor-like serine/threonine-protein kinase At1g53430"/>
    <property type="match status" value="2"/>
</dbReference>
<evidence type="ECO:0000256" key="11">
    <source>
        <dbReference type="ARBA" id="ARBA00023136"/>
    </source>
</evidence>
<feature type="binding site" evidence="15">
    <location>
        <position position="1176"/>
    </location>
    <ligand>
        <name>ATP</name>
        <dbReference type="ChEBI" id="CHEBI:30616"/>
    </ligand>
</feature>
<evidence type="ECO:0000256" key="17">
    <source>
        <dbReference type="SAM" id="Phobius"/>
    </source>
</evidence>
<evidence type="ECO:0000256" key="1">
    <source>
        <dbReference type="ARBA" id="ARBA00004167"/>
    </source>
</evidence>
<evidence type="ECO:0000256" key="3">
    <source>
        <dbReference type="ARBA" id="ARBA00022527"/>
    </source>
</evidence>
<sequence>MSDAEFMNFYLFYSIFKKNKKKKCCFFCKSNLFNLTLLLQFHLLLSLSENHYGDCEPRKCGNQIIKYPFHIQNDQKPYCGYPGFGVSCNSDSFPVFNISGDAYIIKNISYESQKFQVINSALVKEVPSSQGCFHSLHNLSIQNDLMKFSTYHDYVYVFPDCPEKVLKEYRDKRVNCGSLAMYKNDSKLQYLEKKCKGVVIEVPYNNEGQTKGKVMDMLERGVLLNWKAYNCTACLETGGQCGFDEPNNQFNCFCLDRTHALHCPPIQQVHSLQKPFCGQQGFEVTCNSKNHLIINLSNDTYAIQGIFYEFQSMHILNTAFIDATFNCTLGLHSFTLDENRFKFACTHSEVFLLQDCNNKVKNSIGEYKEESCISNNKSRGNLIGIYAQGRNLSQFAGKCKKVVSVPYEGKNVTDIDGALRMGVQLKWNATNCRECAKSGGIGGLVLVFLAFLAGWHRKKLKFGHSKYVSRSVSLDRSASDLERGNIYFGIPLFTYSELIEATDNFNESRELGDGGFGTVYYGKLKDGREVAVKRLYEKSFRRVEQFMNEIQILTRLRHQNLVTLYGCTSQHCRELLLVYEYVENGTVADHLFGEKAKPGSLTWPIRLRIAIETASALSYLHASDIIHRDVKTSNILLDSNYKVRVADFGLSRLFPTDVTHVSTAPQGTPGYVDPEYHQCYQLTDRSDVYSFGVVLIELISSLPAIDLERNRSEINLSNYAMNRIQRCAFDELVDPQLGFASDFKVKKMTTLVAELAFQCLQHDKEFRPSMDEILESLNRIESSDYDALQEEEMANDTGEVVKTQSSCPPPSSIDDDHAQLLNTRQLHPPSPISVMDKWDSRSTIQSKDNDKGPQMASAFVALIFFLLNFVQNLSAQDQKRHVCPTTFQCGTLGTFGYPLTTAFNPTCGICVINCTDTTPTIGLSPTGPWYEIKNSFSNNRSFLVSDALLEYVVNSDTCDAFKGKTISLPKSTAVIITTLWNETFWKCKRNFNLSSKGSFLRILKCRDYNIYHSNNSSEDGSKFSDCKSFKYPKFLIVELSDKCSHCVSKGGYCQETKPDKFQCINNRKERRRFRLLLGLGISGGIVVIIIFGLLFWCSKKIKLRSLELASGNNSKQTMRMKTNLEGSKVYFTVPVFSYSELEEATKNFDPSNELGDGGFGTVYYGKLKDRREVAVKRLYERNCRQIELYMNEIEILACLRHQNLVTLYGCTSRRSRELLLVYEYVPNGTVADHLVGDQAMCATLTWPVRMRIAIETATALSYLHASDVIHRDVKTQNILLDNNFSVKVADFGLSRLFPMDVTHISTAPQGTPGYLDPEYHQCYQLTDKSDVYSFGVVLVELISSMPAVDLTRKEDEINLSYYAMKRIQCCAFDDLVDKRLGFDSNYKVKRMITLVAELAFQCLQHKKEFRPSMDEVLETLRRIDSADYGVLKSIEKEDSADYKKSIEKEDSDAWLLSNAENLPSPNSVVM</sequence>
<proteinExistence type="predicted"/>
<dbReference type="InterPro" id="IPR017441">
    <property type="entry name" value="Protein_kinase_ATP_BS"/>
</dbReference>
<evidence type="ECO:0000256" key="15">
    <source>
        <dbReference type="PROSITE-ProRule" id="PRU10141"/>
    </source>
</evidence>
<dbReference type="Gene3D" id="3.30.200.20">
    <property type="entry name" value="Phosphorylase Kinase, domain 1"/>
    <property type="match status" value="2"/>
</dbReference>
<keyword evidence="4" id="KW-0808">Transferase</keyword>
<feature type="domain" description="Protein kinase" evidence="18">
    <location>
        <begin position="1148"/>
        <end position="1423"/>
    </location>
</feature>
<keyword evidence="3" id="KW-0723">Serine/threonine-protein kinase</keyword>
<keyword evidence="10 17" id="KW-1133">Transmembrane helix</keyword>
<evidence type="ECO:0000313" key="20">
    <source>
        <dbReference type="Proteomes" id="UP000596660"/>
    </source>
</evidence>
<evidence type="ECO:0000256" key="13">
    <source>
        <dbReference type="ARBA" id="ARBA00047899"/>
    </source>
</evidence>
<keyword evidence="5 17" id="KW-0812">Transmembrane</keyword>
<evidence type="ECO:0000256" key="2">
    <source>
        <dbReference type="ARBA" id="ARBA00012513"/>
    </source>
</evidence>
<comment type="catalytic activity">
    <reaction evidence="14">
        <text>L-seryl-[protein] + ATP = O-phospho-L-seryl-[protein] + ADP + H(+)</text>
        <dbReference type="Rhea" id="RHEA:17989"/>
        <dbReference type="Rhea" id="RHEA-COMP:9863"/>
        <dbReference type="Rhea" id="RHEA-COMP:11604"/>
        <dbReference type="ChEBI" id="CHEBI:15378"/>
        <dbReference type="ChEBI" id="CHEBI:29999"/>
        <dbReference type="ChEBI" id="CHEBI:30616"/>
        <dbReference type="ChEBI" id="CHEBI:83421"/>
        <dbReference type="ChEBI" id="CHEBI:456216"/>
        <dbReference type="EC" id="2.7.11.1"/>
    </reaction>
</comment>
<dbReference type="Pfam" id="PF13947">
    <property type="entry name" value="GUB_WAK_bind"/>
    <property type="match status" value="1"/>
</dbReference>
<accession>A0A803KUW6</accession>
<evidence type="ECO:0000256" key="16">
    <source>
        <dbReference type="SAM" id="MobiDB-lite"/>
    </source>
</evidence>
<evidence type="ECO:0000256" key="9">
    <source>
        <dbReference type="ARBA" id="ARBA00022840"/>
    </source>
</evidence>
<evidence type="ECO:0000256" key="12">
    <source>
        <dbReference type="ARBA" id="ARBA00023180"/>
    </source>
</evidence>
<organism evidence="19 20">
    <name type="scientific">Chenopodium quinoa</name>
    <name type="common">Quinoa</name>
    <dbReference type="NCBI Taxonomy" id="63459"/>
    <lineage>
        <taxon>Eukaryota</taxon>
        <taxon>Viridiplantae</taxon>
        <taxon>Streptophyta</taxon>
        <taxon>Embryophyta</taxon>
        <taxon>Tracheophyta</taxon>
        <taxon>Spermatophyta</taxon>
        <taxon>Magnoliopsida</taxon>
        <taxon>eudicotyledons</taxon>
        <taxon>Gunneridae</taxon>
        <taxon>Pentapetalae</taxon>
        <taxon>Caryophyllales</taxon>
        <taxon>Chenopodiaceae</taxon>
        <taxon>Chenopodioideae</taxon>
        <taxon>Atripliceae</taxon>
        <taxon>Chenopodium</taxon>
    </lineage>
</organism>
<dbReference type="GO" id="GO:0005886">
    <property type="term" value="C:plasma membrane"/>
    <property type="evidence" value="ECO:0007669"/>
    <property type="project" value="UniProtKB-ARBA"/>
</dbReference>
<protein>
    <recommendedName>
        <fullName evidence="2">non-specific serine/threonine protein kinase</fullName>
        <ecNumber evidence="2">2.7.11.1</ecNumber>
    </recommendedName>
</protein>
<keyword evidence="8" id="KW-0418">Kinase</keyword>
<dbReference type="PROSITE" id="PS00107">
    <property type="entry name" value="PROTEIN_KINASE_ATP"/>
    <property type="match status" value="2"/>
</dbReference>
<evidence type="ECO:0000259" key="18">
    <source>
        <dbReference type="PROSITE" id="PS50011"/>
    </source>
</evidence>
<dbReference type="OMA" id="IWRRCKS"/>
<evidence type="ECO:0000256" key="8">
    <source>
        <dbReference type="ARBA" id="ARBA00022777"/>
    </source>
</evidence>
<evidence type="ECO:0000256" key="4">
    <source>
        <dbReference type="ARBA" id="ARBA00022679"/>
    </source>
</evidence>
<dbReference type="InterPro" id="IPR011009">
    <property type="entry name" value="Kinase-like_dom_sf"/>
</dbReference>
<feature type="domain" description="Protein kinase" evidence="18">
    <location>
        <begin position="505"/>
        <end position="788"/>
    </location>
</feature>
<evidence type="ECO:0000256" key="7">
    <source>
        <dbReference type="ARBA" id="ARBA00022741"/>
    </source>
</evidence>
<dbReference type="PROSITE" id="PS50011">
    <property type="entry name" value="PROTEIN_KINASE_DOM"/>
    <property type="match status" value="2"/>
</dbReference>
<keyword evidence="7 15" id="KW-0547">Nucleotide-binding</keyword>
<feature type="region of interest" description="Disordered" evidence="16">
    <location>
        <begin position="795"/>
        <end position="851"/>
    </location>
</feature>
<evidence type="ECO:0000256" key="14">
    <source>
        <dbReference type="ARBA" id="ARBA00048679"/>
    </source>
</evidence>
<dbReference type="EC" id="2.7.11.1" evidence="2"/>
<feature type="binding site" evidence="15">
    <location>
        <position position="533"/>
    </location>
    <ligand>
        <name>ATP</name>
        <dbReference type="ChEBI" id="CHEBI:30616"/>
    </ligand>
</feature>
<dbReference type="GO" id="GO:0004674">
    <property type="term" value="F:protein serine/threonine kinase activity"/>
    <property type="evidence" value="ECO:0007669"/>
    <property type="project" value="UniProtKB-KW"/>
</dbReference>
<evidence type="ECO:0000256" key="10">
    <source>
        <dbReference type="ARBA" id="ARBA00022989"/>
    </source>
</evidence>
<keyword evidence="9 15" id="KW-0067">ATP-binding</keyword>
<dbReference type="PANTHER" id="PTHR46008">
    <property type="entry name" value="LEAF RUST 10 DISEASE-RESISTANCE LOCUS RECEPTOR-LIKE PROTEIN KINASE-LIKE 1.4"/>
    <property type="match status" value="1"/>
</dbReference>
<dbReference type="InterPro" id="IPR000719">
    <property type="entry name" value="Prot_kinase_dom"/>
</dbReference>
<dbReference type="InterPro" id="IPR008271">
    <property type="entry name" value="Ser/Thr_kinase_AS"/>
</dbReference>
<name>A0A803KUW6_CHEQI</name>
<dbReference type="FunFam" id="1.10.510.10:FF:000161">
    <property type="entry name" value="Wall-associated receptor kinase-like 20"/>
    <property type="match status" value="2"/>
</dbReference>
<keyword evidence="20" id="KW-1185">Reference proteome</keyword>
<dbReference type="PROSITE" id="PS00108">
    <property type="entry name" value="PROTEIN_KINASE_ST"/>
    <property type="match status" value="2"/>
</dbReference>
<feature type="transmembrane region" description="Helical" evidence="17">
    <location>
        <begin position="1075"/>
        <end position="1096"/>
    </location>
</feature>
<dbReference type="Gramene" id="AUR62002824-RA">
    <property type="protein sequence ID" value="AUR62002824-RA:cds"/>
    <property type="gene ID" value="AUR62002824"/>
</dbReference>
<dbReference type="Gene3D" id="1.10.510.10">
    <property type="entry name" value="Transferase(Phosphotransferase) domain 1"/>
    <property type="match status" value="2"/>
</dbReference>
<feature type="transmembrane region" description="Helical" evidence="17">
    <location>
        <begin position="852"/>
        <end position="870"/>
    </location>
</feature>
<dbReference type="SUPFAM" id="SSF56112">
    <property type="entry name" value="Protein kinase-like (PK-like)"/>
    <property type="match status" value="2"/>
</dbReference>
<dbReference type="GO" id="GO:0005524">
    <property type="term" value="F:ATP binding"/>
    <property type="evidence" value="ECO:0007669"/>
    <property type="project" value="UniProtKB-UniRule"/>
</dbReference>
<keyword evidence="6" id="KW-0732">Signal</keyword>
<comment type="subcellular location">
    <subcellularLocation>
        <location evidence="1">Membrane</location>
        <topology evidence="1">Single-pass membrane protein</topology>
    </subcellularLocation>
</comment>
<evidence type="ECO:0000256" key="6">
    <source>
        <dbReference type="ARBA" id="ARBA00022729"/>
    </source>
</evidence>